<dbReference type="InterPro" id="IPR009057">
    <property type="entry name" value="Homeodomain-like_sf"/>
</dbReference>
<dbReference type="EMBL" id="JBHMDY010000008">
    <property type="protein sequence ID" value="MFB9260973.1"/>
    <property type="molecule type" value="Genomic_DNA"/>
</dbReference>
<evidence type="ECO:0000256" key="4">
    <source>
        <dbReference type="PROSITE-ProRule" id="PRU00335"/>
    </source>
</evidence>
<proteinExistence type="predicted"/>
<dbReference type="PANTHER" id="PTHR30055">
    <property type="entry name" value="HTH-TYPE TRANSCRIPTIONAL REGULATOR RUTR"/>
    <property type="match status" value="1"/>
</dbReference>
<dbReference type="Pfam" id="PF16859">
    <property type="entry name" value="TetR_C_11"/>
    <property type="match status" value="1"/>
</dbReference>
<keyword evidence="8" id="KW-1185">Reference proteome</keyword>
<evidence type="ECO:0000256" key="5">
    <source>
        <dbReference type="SAM" id="MobiDB-lite"/>
    </source>
</evidence>
<dbReference type="PANTHER" id="PTHR30055:SF148">
    <property type="entry name" value="TETR-FAMILY TRANSCRIPTIONAL REGULATOR"/>
    <property type="match status" value="1"/>
</dbReference>
<dbReference type="Gene3D" id="1.10.10.60">
    <property type="entry name" value="Homeodomain-like"/>
    <property type="match status" value="1"/>
</dbReference>
<gene>
    <name evidence="7" type="ORF">ACFFVD_14305</name>
</gene>
<evidence type="ECO:0000313" key="8">
    <source>
        <dbReference type="Proteomes" id="UP001589700"/>
    </source>
</evidence>
<dbReference type="Proteomes" id="UP001589700">
    <property type="component" value="Unassembled WGS sequence"/>
</dbReference>
<feature type="domain" description="HTH tetR-type" evidence="6">
    <location>
        <begin position="33"/>
        <end position="92"/>
    </location>
</feature>
<sequence>MPESQSERDQTESDLPEPNQPERVRTRTGGRSAKVRDAVRDACLSYLAEGRVDFTMVDLAERAGVSRKTLYRWWPTHQDVLVEGLSTHVRQVSPPDTGAWESDVREFAHLVATFAADPVEVATSSLMASRQYPEFNALVVAQYAPVMQEWQRMVECAAERGDISAEHSPEAVINALVSPLFLAPMMMGRRASDEEVERTVGIILSATRP</sequence>
<accession>A0ABV5JVA1</accession>
<protein>
    <submittedName>
        <fullName evidence="7">TetR/AcrR family transcriptional regulator C-terminal ligand-binding domain-containing protein</fullName>
    </submittedName>
</protein>
<dbReference type="InterPro" id="IPR001647">
    <property type="entry name" value="HTH_TetR"/>
</dbReference>
<evidence type="ECO:0000256" key="3">
    <source>
        <dbReference type="ARBA" id="ARBA00023163"/>
    </source>
</evidence>
<evidence type="ECO:0000313" key="7">
    <source>
        <dbReference type="EMBL" id="MFB9260973.1"/>
    </source>
</evidence>
<organism evidence="7 8">
    <name type="scientific">Dietzia aerolata</name>
    <dbReference type="NCBI Taxonomy" id="595984"/>
    <lineage>
        <taxon>Bacteria</taxon>
        <taxon>Bacillati</taxon>
        <taxon>Actinomycetota</taxon>
        <taxon>Actinomycetes</taxon>
        <taxon>Mycobacteriales</taxon>
        <taxon>Dietziaceae</taxon>
        <taxon>Dietzia</taxon>
    </lineage>
</organism>
<dbReference type="Gene3D" id="1.10.357.10">
    <property type="entry name" value="Tetracycline Repressor, domain 2"/>
    <property type="match status" value="1"/>
</dbReference>
<keyword evidence="2 4" id="KW-0238">DNA-binding</keyword>
<comment type="caution">
    <text evidence="7">The sequence shown here is derived from an EMBL/GenBank/DDBJ whole genome shotgun (WGS) entry which is preliminary data.</text>
</comment>
<evidence type="ECO:0000259" key="6">
    <source>
        <dbReference type="PROSITE" id="PS50977"/>
    </source>
</evidence>
<feature type="compositionally biased region" description="Basic and acidic residues" evidence="5">
    <location>
        <begin position="1"/>
        <end position="11"/>
    </location>
</feature>
<dbReference type="InterPro" id="IPR036271">
    <property type="entry name" value="Tet_transcr_reg_TetR-rel_C_sf"/>
</dbReference>
<evidence type="ECO:0000256" key="1">
    <source>
        <dbReference type="ARBA" id="ARBA00023015"/>
    </source>
</evidence>
<feature type="region of interest" description="Disordered" evidence="5">
    <location>
        <begin position="1"/>
        <end position="32"/>
    </location>
</feature>
<dbReference type="InterPro" id="IPR050109">
    <property type="entry name" value="HTH-type_TetR-like_transc_reg"/>
</dbReference>
<evidence type="ECO:0000256" key="2">
    <source>
        <dbReference type="ARBA" id="ARBA00023125"/>
    </source>
</evidence>
<dbReference type="SUPFAM" id="SSF48498">
    <property type="entry name" value="Tetracyclin repressor-like, C-terminal domain"/>
    <property type="match status" value="1"/>
</dbReference>
<name>A0ABV5JVA1_9ACTN</name>
<dbReference type="RefSeq" id="WP_182632148.1">
    <property type="nucleotide sequence ID" value="NZ_JAALDM010000119.1"/>
</dbReference>
<keyword evidence="3" id="KW-0804">Transcription</keyword>
<keyword evidence="1" id="KW-0805">Transcription regulation</keyword>
<feature type="DNA-binding region" description="H-T-H motif" evidence="4">
    <location>
        <begin position="55"/>
        <end position="74"/>
    </location>
</feature>
<dbReference type="SUPFAM" id="SSF46689">
    <property type="entry name" value="Homeodomain-like"/>
    <property type="match status" value="1"/>
</dbReference>
<dbReference type="InterPro" id="IPR011075">
    <property type="entry name" value="TetR_C"/>
</dbReference>
<dbReference type="PROSITE" id="PS50977">
    <property type="entry name" value="HTH_TETR_2"/>
    <property type="match status" value="1"/>
</dbReference>
<reference evidence="7 8" key="1">
    <citation type="submission" date="2024-09" db="EMBL/GenBank/DDBJ databases">
        <authorList>
            <person name="Sun Q."/>
            <person name="Mori K."/>
        </authorList>
    </citation>
    <scope>NUCLEOTIDE SEQUENCE [LARGE SCALE GENOMIC DNA]</scope>
    <source>
        <strain evidence="7 8">CCM 7659</strain>
    </source>
</reference>